<dbReference type="STRING" id="1036779.SAMN04515666_11183"/>
<reference evidence="13" key="1">
    <citation type="submission" date="2016-10" db="EMBL/GenBank/DDBJ databases">
        <authorList>
            <person name="Varghese N."/>
            <person name="Submissions S."/>
        </authorList>
    </citation>
    <scope>NUCLEOTIDE SEQUENCE [LARGE SCALE GENOMIC DNA]</scope>
    <source>
        <strain evidence="13">LMG 26383,CCUG 61248,R- 45681</strain>
    </source>
</reference>
<evidence type="ECO:0000256" key="5">
    <source>
        <dbReference type="ARBA" id="ARBA00022597"/>
    </source>
</evidence>
<dbReference type="OrthoDB" id="9805029at2"/>
<keyword evidence="13" id="KW-1185">Reference proteome</keyword>
<dbReference type="EMBL" id="FOAN01000011">
    <property type="protein sequence ID" value="SEM42388.1"/>
    <property type="molecule type" value="Genomic_DNA"/>
</dbReference>
<keyword evidence="9" id="KW-1278">Translocase</keyword>
<dbReference type="InterPro" id="IPR017871">
    <property type="entry name" value="ABC_transporter-like_CS"/>
</dbReference>
<dbReference type="SUPFAM" id="SSF52540">
    <property type="entry name" value="P-loop containing nucleoside triphosphate hydrolases"/>
    <property type="match status" value="2"/>
</dbReference>
<accession>A0A1H7YAP2</accession>
<evidence type="ECO:0000256" key="7">
    <source>
        <dbReference type="ARBA" id="ARBA00022741"/>
    </source>
</evidence>
<dbReference type="Proteomes" id="UP000199664">
    <property type="component" value="Unassembled WGS sequence"/>
</dbReference>
<dbReference type="PANTHER" id="PTHR43790:SF3">
    <property type="entry name" value="D-ALLOSE IMPORT ATP-BINDING PROTEIN ALSA-RELATED"/>
    <property type="match status" value="1"/>
</dbReference>
<name>A0A1H7YAP2_9HYPH</name>
<dbReference type="PROSITE" id="PS50893">
    <property type="entry name" value="ABC_TRANSPORTER_2"/>
    <property type="match status" value="2"/>
</dbReference>
<dbReference type="GO" id="GO:0005524">
    <property type="term" value="F:ATP binding"/>
    <property type="evidence" value="ECO:0007669"/>
    <property type="project" value="UniProtKB-KW"/>
</dbReference>
<keyword evidence="3" id="KW-0813">Transport</keyword>
<dbReference type="AlphaFoldDB" id="A0A1H7YAP2"/>
<dbReference type="CDD" id="cd03215">
    <property type="entry name" value="ABC_Carb_Monos_II"/>
    <property type="match status" value="1"/>
</dbReference>
<evidence type="ECO:0000256" key="3">
    <source>
        <dbReference type="ARBA" id="ARBA00022448"/>
    </source>
</evidence>
<evidence type="ECO:0000256" key="2">
    <source>
        <dbReference type="ARBA" id="ARBA00005417"/>
    </source>
</evidence>
<comment type="subcellular location">
    <subcellularLocation>
        <location evidence="1">Cell membrane</location>
        <topology evidence="1">Peripheral membrane protein</topology>
    </subcellularLocation>
</comment>
<keyword evidence="5" id="KW-0762">Sugar transport</keyword>
<protein>
    <submittedName>
        <fullName evidence="12">Monosaccharide ABC transporter ATP-binding protein, CUT2 family</fullName>
    </submittedName>
</protein>
<dbReference type="Gene3D" id="3.40.50.300">
    <property type="entry name" value="P-loop containing nucleotide triphosphate hydrolases"/>
    <property type="match status" value="2"/>
</dbReference>
<keyword evidence="7" id="KW-0547">Nucleotide-binding</keyword>
<proteinExistence type="inferred from homology"/>
<keyword evidence="10" id="KW-0472">Membrane</keyword>
<dbReference type="InterPro" id="IPR003593">
    <property type="entry name" value="AAA+_ATPase"/>
</dbReference>
<feature type="domain" description="ABC transporter" evidence="11">
    <location>
        <begin position="255"/>
        <end position="499"/>
    </location>
</feature>
<keyword evidence="8 12" id="KW-0067">ATP-binding</keyword>
<evidence type="ECO:0000256" key="1">
    <source>
        <dbReference type="ARBA" id="ARBA00004202"/>
    </source>
</evidence>
<evidence type="ECO:0000313" key="12">
    <source>
        <dbReference type="EMBL" id="SEM42388.1"/>
    </source>
</evidence>
<evidence type="ECO:0000313" key="13">
    <source>
        <dbReference type="Proteomes" id="UP000199664"/>
    </source>
</evidence>
<sequence>MSADTPVLSMRGIGKSFTGVRALDDVSLDCHSGEVHAICGENGAGKSTLMKVLGGVYRPDEGEILLNGEPIAFRHPVQARRAGISIIHQELSLLPERSVADNIFLGLEPTRGGLLDRAAMQEGARKLLERVGARVQPDALVKSLSIAEQQLVEIAKALALDAQIIVMDEPTAALDERDAGRLLGLVGTLRREGAAILYISHRMAELKAIADRITVLKDGKLVATHRAAALTPATIVRLMVGRDLADFFPPPGDPARLGPVVLSVQGAGNAILSDIALDLRAGEIVGVAGLEGSGKGALGRALFGDEPFTRGRMTVDGLDGLIQSPRAAIIAGIGFLSDDRKKEGIAPQQSLRDNVLMTLRAFARRLRPPASGAMARAAADRQLAEVDVRAAGFTQEIRELSGGNQQKVVIGRWLARDPRVLIFLEPTRGIDVAAKAAIYQLMRGLADRGRAILMISSDLPEIIGVSDRILVMHEGRIAGELKRGASEEDVMHLALGTGTAEVAA</sequence>
<dbReference type="FunFam" id="3.40.50.300:FF:000127">
    <property type="entry name" value="Ribose import ATP-binding protein RbsA"/>
    <property type="match status" value="1"/>
</dbReference>
<dbReference type="GO" id="GO:0016887">
    <property type="term" value="F:ATP hydrolysis activity"/>
    <property type="evidence" value="ECO:0007669"/>
    <property type="project" value="InterPro"/>
</dbReference>
<dbReference type="InterPro" id="IPR027417">
    <property type="entry name" value="P-loop_NTPase"/>
</dbReference>
<evidence type="ECO:0000256" key="6">
    <source>
        <dbReference type="ARBA" id="ARBA00022737"/>
    </source>
</evidence>
<dbReference type="PANTHER" id="PTHR43790">
    <property type="entry name" value="CARBOHYDRATE TRANSPORT ATP-BINDING PROTEIN MG119-RELATED"/>
    <property type="match status" value="1"/>
</dbReference>
<dbReference type="RefSeq" id="WP_091841544.1">
    <property type="nucleotide sequence ID" value="NZ_FOAN01000011.1"/>
</dbReference>
<evidence type="ECO:0000256" key="9">
    <source>
        <dbReference type="ARBA" id="ARBA00022967"/>
    </source>
</evidence>
<keyword evidence="6" id="KW-0677">Repeat</keyword>
<evidence type="ECO:0000259" key="11">
    <source>
        <dbReference type="PROSITE" id="PS50893"/>
    </source>
</evidence>
<evidence type="ECO:0000256" key="10">
    <source>
        <dbReference type="ARBA" id="ARBA00023136"/>
    </source>
</evidence>
<dbReference type="InterPro" id="IPR003439">
    <property type="entry name" value="ABC_transporter-like_ATP-bd"/>
</dbReference>
<organism evidence="12 13">
    <name type="scientific">Bosea lupini</name>
    <dbReference type="NCBI Taxonomy" id="1036779"/>
    <lineage>
        <taxon>Bacteria</taxon>
        <taxon>Pseudomonadati</taxon>
        <taxon>Pseudomonadota</taxon>
        <taxon>Alphaproteobacteria</taxon>
        <taxon>Hyphomicrobiales</taxon>
        <taxon>Boseaceae</taxon>
        <taxon>Bosea</taxon>
    </lineage>
</organism>
<dbReference type="SMART" id="SM00382">
    <property type="entry name" value="AAA"/>
    <property type="match status" value="2"/>
</dbReference>
<dbReference type="Pfam" id="PF00005">
    <property type="entry name" value="ABC_tran"/>
    <property type="match status" value="2"/>
</dbReference>
<evidence type="ECO:0000256" key="8">
    <source>
        <dbReference type="ARBA" id="ARBA00022840"/>
    </source>
</evidence>
<comment type="similarity">
    <text evidence="2">Belongs to the ABC transporter superfamily.</text>
</comment>
<evidence type="ECO:0000256" key="4">
    <source>
        <dbReference type="ARBA" id="ARBA00022475"/>
    </source>
</evidence>
<feature type="domain" description="ABC transporter" evidence="11">
    <location>
        <begin position="8"/>
        <end position="243"/>
    </location>
</feature>
<dbReference type="CDD" id="cd03216">
    <property type="entry name" value="ABC_Carb_Monos_I"/>
    <property type="match status" value="1"/>
</dbReference>
<keyword evidence="4" id="KW-1003">Cell membrane</keyword>
<gene>
    <name evidence="12" type="ORF">SAMN04515666_11183</name>
</gene>
<dbReference type="PROSITE" id="PS00211">
    <property type="entry name" value="ABC_TRANSPORTER_1"/>
    <property type="match status" value="1"/>
</dbReference>
<dbReference type="InterPro" id="IPR050107">
    <property type="entry name" value="ABC_carbohydrate_import_ATPase"/>
</dbReference>
<dbReference type="GO" id="GO:0005886">
    <property type="term" value="C:plasma membrane"/>
    <property type="evidence" value="ECO:0007669"/>
    <property type="project" value="UniProtKB-SubCell"/>
</dbReference>